<comment type="caution">
    <text evidence="2">The sequence shown here is derived from an EMBL/GenBank/DDBJ whole genome shotgun (WGS) entry which is preliminary data.</text>
</comment>
<gene>
    <name evidence="2" type="ORF">E2C01_027060</name>
</gene>
<protein>
    <submittedName>
        <fullName evidence="2">Uncharacterized protein</fullName>
    </submittedName>
</protein>
<evidence type="ECO:0000313" key="2">
    <source>
        <dbReference type="EMBL" id="MPC33701.1"/>
    </source>
</evidence>
<dbReference type="Proteomes" id="UP000324222">
    <property type="component" value="Unassembled WGS sequence"/>
</dbReference>
<proteinExistence type="predicted"/>
<organism evidence="2 3">
    <name type="scientific">Portunus trituberculatus</name>
    <name type="common">Swimming crab</name>
    <name type="synonym">Neptunus trituberculatus</name>
    <dbReference type="NCBI Taxonomy" id="210409"/>
    <lineage>
        <taxon>Eukaryota</taxon>
        <taxon>Metazoa</taxon>
        <taxon>Ecdysozoa</taxon>
        <taxon>Arthropoda</taxon>
        <taxon>Crustacea</taxon>
        <taxon>Multicrustacea</taxon>
        <taxon>Malacostraca</taxon>
        <taxon>Eumalacostraca</taxon>
        <taxon>Eucarida</taxon>
        <taxon>Decapoda</taxon>
        <taxon>Pleocyemata</taxon>
        <taxon>Brachyura</taxon>
        <taxon>Eubrachyura</taxon>
        <taxon>Portunoidea</taxon>
        <taxon>Portunidae</taxon>
        <taxon>Portuninae</taxon>
        <taxon>Portunus</taxon>
    </lineage>
</organism>
<dbReference type="AlphaFoldDB" id="A0A5B7EH64"/>
<feature type="region of interest" description="Disordered" evidence="1">
    <location>
        <begin position="74"/>
        <end position="96"/>
    </location>
</feature>
<sequence length="122" mass="12549">MIPYRAMKGAKSSGDPLVNEGFLRTDGFARTGGLETDPVPPVDNATASRYLAANFGVEGAGPSGGLSEADLISTRTSEDTLRSPRTSESTGCMAGSKARTMLETETGSSASVILNSVASVFL</sequence>
<keyword evidence="3" id="KW-1185">Reference proteome</keyword>
<accession>A0A5B7EH64</accession>
<dbReference type="EMBL" id="VSRR010002886">
    <property type="protein sequence ID" value="MPC33701.1"/>
    <property type="molecule type" value="Genomic_DNA"/>
</dbReference>
<reference evidence="2 3" key="1">
    <citation type="submission" date="2019-05" db="EMBL/GenBank/DDBJ databases">
        <title>Another draft genome of Portunus trituberculatus and its Hox gene families provides insights of decapod evolution.</title>
        <authorList>
            <person name="Jeong J.-H."/>
            <person name="Song I."/>
            <person name="Kim S."/>
            <person name="Choi T."/>
            <person name="Kim D."/>
            <person name="Ryu S."/>
            <person name="Kim W."/>
        </authorList>
    </citation>
    <scope>NUCLEOTIDE SEQUENCE [LARGE SCALE GENOMIC DNA]</scope>
    <source>
        <tissue evidence="2">Muscle</tissue>
    </source>
</reference>
<name>A0A5B7EH64_PORTR</name>
<evidence type="ECO:0000313" key="3">
    <source>
        <dbReference type="Proteomes" id="UP000324222"/>
    </source>
</evidence>
<evidence type="ECO:0000256" key="1">
    <source>
        <dbReference type="SAM" id="MobiDB-lite"/>
    </source>
</evidence>